<dbReference type="RefSeq" id="WP_005880568.1">
    <property type="nucleotide sequence ID" value="NZ_CP019430.1"/>
</dbReference>
<keyword evidence="4" id="KW-1185">Reference proteome</keyword>
<evidence type="ECO:0000313" key="3">
    <source>
        <dbReference type="EMBL" id="EEO29812.1"/>
    </source>
</evidence>
<dbReference type="GeneID" id="77135198"/>
<sequence length="99" mass="12052">MSRIVQSFLMGAMAACAFSFTAAAHADIPFGYTDSQDWDQRPYRHHNPAPRYEDPYNDYQRMQRQSDYVRRQEENLSRDYHRDIQQFQQSRGYMRKHRR</sequence>
<feature type="region of interest" description="Disordered" evidence="1">
    <location>
        <begin position="37"/>
        <end position="56"/>
    </location>
</feature>
<organism evidence="3 4">
    <name type="scientific">Oxalobacter formigenes OXCC13</name>
    <dbReference type="NCBI Taxonomy" id="556269"/>
    <lineage>
        <taxon>Bacteria</taxon>
        <taxon>Pseudomonadati</taxon>
        <taxon>Pseudomonadota</taxon>
        <taxon>Betaproteobacteria</taxon>
        <taxon>Burkholderiales</taxon>
        <taxon>Oxalobacteraceae</taxon>
        <taxon>Oxalobacter</taxon>
    </lineage>
</organism>
<name>C3X9D6_OXAFO</name>
<keyword evidence="2" id="KW-0732">Signal</keyword>
<accession>C3X9D6</accession>
<reference evidence="3 4" key="1">
    <citation type="submission" date="2009-02" db="EMBL/GenBank/DDBJ databases">
        <title>The Genome Sequence of Oxalobacter formigenes OXCC13.</title>
        <authorList>
            <consortium name="The Broad Institute Genome Sequencing Platform"/>
            <person name="Ward D."/>
            <person name="Young S.K."/>
            <person name="Kodira C.D."/>
            <person name="Zeng Q."/>
            <person name="Koehrsen M."/>
            <person name="Alvarado L."/>
            <person name="Berlin A."/>
            <person name="Borenstein D."/>
            <person name="Chen Z."/>
            <person name="Engels R."/>
            <person name="Freedman E."/>
            <person name="Gellesch M."/>
            <person name="Goldberg J."/>
            <person name="Griggs A."/>
            <person name="Gujja S."/>
            <person name="Heiman D."/>
            <person name="Hepburn T."/>
            <person name="Howarth C."/>
            <person name="Jen D."/>
            <person name="Larson L."/>
            <person name="Lewis B."/>
            <person name="Mehta T."/>
            <person name="Park D."/>
            <person name="Pearson M."/>
            <person name="Roberts A."/>
            <person name="Saif S."/>
            <person name="Shea T."/>
            <person name="Shenoy N."/>
            <person name="Sisk P."/>
            <person name="Stolte C."/>
            <person name="Sykes S."/>
            <person name="Walk T."/>
            <person name="White J."/>
            <person name="Yandava C."/>
            <person name="Allison M.J."/>
            <person name="Lander E."/>
            <person name="Nusbaum C."/>
            <person name="Galagan J."/>
            <person name="Birren B."/>
        </authorList>
    </citation>
    <scope>NUCLEOTIDE SEQUENCE [LARGE SCALE GENOMIC DNA]</scope>
    <source>
        <strain evidence="3 4">OXCC13</strain>
    </source>
</reference>
<feature type="compositionally biased region" description="Basic and acidic residues" evidence="1">
    <location>
        <begin position="71"/>
        <end position="84"/>
    </location>
</feature>
<dbReference type="PROSITE" id="PS51257">
    <property type="entry name" value="PROKAR_LIPOPROTEIN"/>
    <property type="match status" value="1"/>
</dbReference>
<dbReference type="EMBL" id="GG658170">
    <property type="protein sequence ID" value="EEO29812.1"/>
    <property type="molecule type" value="Genomic_DNA"/>
</dbReference>
<gene>
    <name evidence="3" type="ORF">OFBG_00840</name>
</gene>
<evidence type="ECO:0000256" key="1">
    <source>
        <dbReference type="SAM" id="MobiDB-lite"/>
    </source>
</evidence>
<feature type="signal peptide" evidence="2">
    <location>
        <begin position="1"/>
        <end position="26"/>
    </location>
</feature>
<feature type="region of interest" description="Disordered" evidence="1">
    <location>
        <begin position="71"/>
        <end position="99"/>
    </location>
</feature>
<protein>
    <submittedName>
        <fullName evidence="3">Uncharacterized protein</fullName>
    </submittedName>
</protein>
<dbReference type="Proteomes" id="UP000005089">
    <property type="component" value="Unassembled WGS sequence"/>
</dbReference>
<proteinExistence type="predicted"/>
<evidence type="ECO:0000313" key="4">
    <source>
        <dbReference type="Proteomes" id="UP000005089"/>
    </source>
</evidence>
<dbReference type="AlphaFoldDB" id="C3X9D6"/>
<evidence type="ECO:0000256" key="2">
    <source>
        <dbReference type="SAM" id="SignalP"/>
    </source>
</evidence>
<feature type="chain" id="PRO_5002933806" evidence="2">
    <location>
        <begin position="27"/>
        <end position="99"/>
    </location>
</feature>
<dbReference type="HOGENOM" id="CLU_2317562_0_0_4"/>